<dbReference type="GO" id="GO:0016020">
    <property type="term" value="C:membrane"/>
    <property type="evidence" value="ECO:0007669"/>
    <property type="project" value="UniProtKB-SubCell"/>
</dbReference>
<evidence type="ECO:0000259" key="6">
    <source>
        <dbReference type="Pfam" id="PF01061"/>
    </source>
</evidence>
<name>A0AAW2PHQ3_SESRA</name>
<proteinExistence type="predicted"/>
<dbReference type="Pfam" id="PF01061">
    <property type="entry name" value="ABC2_membrane"/>
    <property type="match status" value="1"/>
</dbReference>
<evidence type="ECO:0000256" key="3">
    <source>
        <dbReference type="ARBA" id="ARBA00022989"/>
    </source>
</evidence>
<feature type="domain" description="ABC-2 type transporter transmembrane" evidence="6">
    <location>
        <begin position="6"/>
        <end position="112"/>
    </location>
</feature>
<comment type="subcellular location">
    <subcellularLocation>
        <location evidence="1">Membrane</location>
        <topology evidence="1">Multi-pass membrane protein</topology>
    </subcellularLocation>
</comment>
<dbReference type="GO" id="GO:0140359">
    <property type="term" value="F:ABC-type transporter activity"/>
    <property type="evidence" value="ECO:0007669"/>
    <property type="project" value="InterPro"/>
</dbReference>
<evidence type="ECO:0000256" key="5">
    <source>
        <dbReference type="SAM" id="Phobius"/>
    </source>
</evidence>
<dbReference type="InterPro" id="IPR013525">
    <property type="entry name" value="ABC2_TM"/>
</dbReference>
<protein>
    <submittedName>
        <fullName evidence="7">ABC transporter G family member 53</fullName>
    </submittedName>
</protein>
<dbReference type="PANTHER" id="PTHR48040:SF35">
    <property type="entry name" value="ABC TRANSPORTER G FAMILY MEMBER 39-LIKE"/>
    <property type="match status" value="1"/>
</dbReference>
<keyword evidence="2 5" id="KW-0812">Transmembrane</keyword>
<evidence type="ECO:0000256" key="2">
    <source>
        <dbReference type="ARBA" id="ARBA00022692"/>
    </source>
</evidence>
<comment type="caution">
    <text evidence="7">The sequence shown here is derived from an EMBL/GenBank/DDBJ whole genome shotgun (WGS) entry which is preliminary data.</text>
</comment>
<gene>
    <name evidence="7" type="ORF">Sradi_3920700</name>
</gene>
<accession>A0AAW2PHQ3</accession>
<feature type="transmembrane region" description="Helical" evidence="5">
    <location>
        <begin position="92"/>
        <end position="112"/>
    </location>
</feature>
<evidence type="ECO:0000313" key="7">
    <source>
        <dbReference type="EMBL" id="KAL0354738.1"/>
    </source>
</evidence>
<sequence length="198" mass="23238">MSRNSVQDIFNCIGSMYASVLFLGIQNYVSVQPVVSVERTVFYRERAAGMYSSLPYAIAQVAIEFPYIFAQAAVYGSIVYVMIGFERTAVKFFWYIFFMYLTLSYFTFYGMMTRIPLWWRWYCWACPVAWTLYGLAASQLGDVEEYISPEYTVKEFLRRYFGFRHDFLGVVAGMHVAFVVVFILTFGFAIRVFNFERR</sequence>
<feature type="transmembrane region" description="Helical" evidence="5">
    <location>
        <begin position="167"/>
        <end position="193"/>
    </location>
</feature>
<feature type="transmembrane region" description="Helical" evidence="5">
    <location>
        <begin position="65"/>
        <end position="85"/>
    </location>
</feature>
<evidence type="ECO:0000256" key="4">
    <source>
        <dbReference type="ARBA" id="ARBA00023136"/>
    </source>
</evidence>
<evidence type="ECO:0000256" key="1">
    <source>
        <dbReference type="ARBA" id="ARBA00004141"/>
    </source>
</evidence>
<dbReference type="EMBL" id="JACGWJ010000017">
    <property type="protein sequence ID" value="KAL0354738.1"/>
    <property type="molecule type" value="Genomic_DNA"/>
</dbReference>
<dbReference type="PANTHER" id="PTHR48040">
    <property type="entry name" value="PLEIOTROPIC DRUG RESISTANCE PROTEIN 1-LIKE ISOFORM X1"/>
    <property type="match status" value="1"/>
</dbReference>
<feature type="transmembrane region" description="Helical" evidence="5">
    <location>
        <begin position="9"/>
        <end position="29"/>
    </location>
</feature>
<keyword evidence="4 5" id="KW-0472">Membrane</keyword>
<organism evidence="7">
    <name type="scientific">Sesamum radiatum</name>
    <name type="common">Black benniseed</name>
    <dbReference type="NCBI Taxonomy" id="300843"/>
    <lineage>
        <taxon>Eukaryota</taxon>
        <taxon>Viridiplantae</taxon>
        <taxon>Streptophyta</taxon>
        <taxon>Embryophyta</taxon>
        <taxon>Tracheophyta</taxon>
        <taxon>Spermatophyta</taxon>
        <taxon>Magnoliopsida</taxon>
        <taxon>eudicotyledons</taxon>
        <taxon>Gunneridae</taxon>
        <taxon>Pentapetalae</taxon>
        <taxon>asterids</taxon>
        <taxon>lamiids</taxon>
        <taxon>Lamiales</taxon>
        <taxon>Pedaliaceae</taxon>
        <taxon>Sesamum</taxon>
    </lineage>
</organism>
<reference evidence="7" key="1">
    <citation type="submission" date="2020-06" db="EMBL/GenBank/DDBJ databases">
        <authorList>
            <person name="Li T."/>
            <person name="Hu X."/>
            <person name="Zhang T."/>
            <person name="Song X."/>
            <person name="Zhang H."/>
            <person name="Dai N."/>
            <person name="Sheng W."/>
            <person name="Hou X."/>
            <person name="Wei L."/>
        </authorList>
    </citation>
    <scope>NUCLEOTIDE SEQUENCE</scope>
    <source>
        <strain evidence="7">G02</strain>
        <tissue evidence="7">Leaf</tissue>
    </source>
</reference>
<keyword evidence="3 5" id="KW-1133">Transmembrane helix</keyword>
<dbReference type="AlphaFoldDB" id="A0AAW2PHQ3"/>
<reference evidence="7" key="2">
    <citation type="journal article" date="2024" name="Plant">
        <title>Genomic evolution and insights into agronomic trait innovations of Sesamum species.</title>
        <authorList>
            <person name="Miao H."/>
            <person name="Wang L."/>
            <person name="Qu L."/>
            <person name="Liu H."/>
            <person name="Sun Y."/>
            <person name="Le M."/>
            <person name="Wang Q."/>
            <person name="Wei S."/>
            <person name="Zheng Y."/>
            <person name="Lin W."/>
            <person name="Duan Y."/>
            <person name="Cao H."/>
            <person name="Xiong S."/>
            <person name="Wang X."/>
            <person name="Wei L."/>
            <person name="Li C."/>
            <person name="Ma Q."/>
            <person name="Ju M."/>
            <person name="Zhao R."/>
            <person name="Li G."/>
            <person name="Mu C."/>
            <person name="Tian Q."/>
            <person name="Mei H."/>
            <person name="Zhang T."/>
            <person name="Gao T."/>
            <person name="Zhang H."/>
        </authorList>
    </citation>
    <scope>NUCLEOTIDE SEQUENCE</scope>
    <source>
        <strain evidence="7">G02</strain>
    </source>
</reference>